<dbReference type="PANTHER" id="PTHR31595:SF38">
    <property type="entry name" value="MBOAT (MEMBRANE BOUND O-ACYL TRANSFERASE) FAMILY PROTEIN"/>
    <property type="match status" value="1"/>
</dbReference>
<evidence type="ECO:0000256" key="4">
    <source>
        <dbReference type="ARBA" id="ARBA00022692"/>
    </source>
</evidence>
<dbReference type="GO" id="GO:0016020">
    <property type="term" value="C:membrane"/>
    <property type="evidence" value="ECO:0007669"/>
    <property type="project" value="UniProtKB-SubCell"/>
</dbReference>
<feature type="transmembrane region" description="Helical" evidence="10">
    <location>
        <begin position="6"/>
        <end position="29"/>
    </location>
</feature>
<keyword evidence="4 10" id="KW-0812">Transmembrane</keyword>
<evidence type="ECO:0000256" key="3">
    <source>
        <dbReference type="ARBA" id="ARBA00022679"/>
    </source>
</evidence>
<dbReference type="InterPro" id="IPR044851">
    <property type="entry name" value="Wax_synthase"/>
</dbReference>
<comment type="subcellular location">
    <subcellularLocation>
        <location evidence="1">Membrane</location>
        <topology evidence="1">Multi-pass membrane protein</topology>
    </subcellularLocation>
</comment>
<keyword evidence="8" id="KW-0012">Acyltransferase</keyword>
<feature type="compositionally biased region" description="Polar residues" evidence="9">
    <location>
        <begin position="108"/>
        <end position="127"/>
    </location>
</feature>
<dbReference type="GO" id="GO:0006629">
    <property type="term" value="P:lipid metabolic process"/>
    <property type="evidence" value="ECO:0007669"/>
    <property type="project" value="UniProtKB-KW"/>
</dbReference>
<evidence type="ECO:0000256" key="5">
    <source>
        <dbReference type="ARBA" id="ARBA00022989"/>
    </source>
</evidence>
<keyword evidence="13" id="KW-1185">Reference proteome</keyword>
<dbReference type="InterPro" id="IPR032805">
    <property type="entry name" value="Wax_synthase_dom"/>
</dbReference>
<feature type="transmembrane region" description="Helical" evidence="10">
    <location>
        <begin position="182"/>
        <end position="205"/>
    </location>
</feature>
<dbReference type="Proteomes" id="UP001237642">
    <property type="component" value="Unassembled WGS sequence"/>
</dbReference>
<evidence type="ECO:0000259" key="11">
    <source>
        <dbReference type="Pfam" id="PF13813"/>
    </source>
</evidence>
<dbReference type="GO" id="GO:0008374">
    <property type="term" value="F:O-acyltransferase activity"/>
    <property type="evidence" value="ECO:0007669"/>
    <property type="project" value="InterPro"/>
</dbReference>
<gene>
    <name evidence="12" type="ORF">POM88_002739</name>
</gene>
<keyword evidence="7 10" id="KW-0472">Membrane</keyword>
<evidence type="ECO:0000256" key="1">
    <source>
        <dbReference type="ARBA" id="ARBA00004141"/>
    </source>
</evidence>
<accession>A0AAD8JF97</accession>
<feature type="transmembrane region" description="Helical" evidence="10">
    <location>
        <begin position="258"/>
        <end position="279"/>
    </location>
</feature>
<proteinExistence type="inferred from homology"/>
<dbReference type="AlphaFoldDB" id="A0AAD8JF97"/>
<evidence type="ECO:0000256" key="2">
    <source>
        <dbReference type="ARBA" id="ARBA00007282"/>
    </source>
</evidence>
<feature type="region of interest" description="Disordered" evidence="9">
    <location>
        <begin position="108"/>
        <end position="128"/>
    </location>
</feature>
<evidence type="ECO:0000256" key="6">
    <source>
        <dbReference type="ARBA" id="ARBA00023098"/>
    </source>
</evidence>
<organism evidence="12 13">
    <name type="scientific">Heracleum sosnowskyi</name>
    <dbReference type="NCBI Taxonomy" id="360622"/>
    <lineage>
        <taxon>Eukaryota</taxon>
        <taxon>Viridiplantae</taxon>
        <taxon>Streptophyta</taxon>
        <taxon>Embryophyta</taxon>
        <taxon>Tracheophyta</taxon>
        <taxon>Spermatophyta</taxon>
        <taxon>Magnoliopsida</taxon>
        <taxon>eudicotyledons</taxon>
        <taxon>Gunneridae</taxon>
        <taxon>Pentapetalae</taxon>
        <taxon>asterids</taxon>
        <taxon>campanulids</taxon>
        <taxon>Apiales</taxon>
        <taxon>Apiaceae</taxon>
        <taxon>Apioideae</taxon>
        <taxon>apioid superclade</taxon>
        <taxon>Tordylieae</taxon>
        <taxon>Tordyliinae</taxon>
        <taxon>Heracleum</taxon>
    </lineage>
</organism>
<name>A0AAD8JF97_9APIA</name>
<sequence length="367" mass="41889">MEDEVRNFIMIWASAILCLCYCNVVSVFVRKGMPRLMAMLPVILLFFIAPLHCLYTGHLGLITVFCLSWIANFKLLLLSFDIGPLSDLSLPLVHFVALAGLPIIKASSTQNPTPQNPENKKPQNGRNGQYEVIEKRTRLVVTSMSNGLKSPAYYARRALALYFIPSVYAYKEIHPVVRALIYAFYMCIIIEIMMGTVAMLTQWLLKLNLEQPFNEPYLSTSLGDFWGRRWNLVSTKILHPTIFNPIFHYTSKTLGNTWALIFSVMGTFLVSALMHELLYYQIFHVLPSWSLTCFFVLQGLCLVIERGLLNKFATLRQGFPPPLVFFFVVSTFVWLVMVDLVKQNVDTVLVNQSVALWRVLMIQVGLK</sequence>
<feature type="transmembrane region" description="Helical" evidence="10">
    <location>
        <begin position="321"/>
        <end position="341"/>
    </location>
</feature>
<evidence type="ECO:0000313" key="12">
    <source>
        <dbReference type="EMBL" id="KAK1403134.1"/>
    </source>
</evidence>
<comment type="similarity">
    <text evidence="2">Belongs to the wax synthase family.</text>
</comment>
<evidence type="ECO:0000256" key="9">
    <source>
        <dbReference type="SAM" id="MobiDB-lite"/>
    </source>
</evidence>
<feature type="domain" description="Wax synthase" evidence="11">
    <location>
        <begin position="212"/>
        <end position="295"/>
    </location>
</feature>
<evidence type="ECO:0000256" key="8">
    <source>
        <dbReference type="ARBA" id="ARBA00023315"/>
    </source>
</evidence>
<comment type="caution">
    <text evidence="12">The sequence shown here is derived from an EMBL/GenBank/DDBJ whole genome shotgun (WGS) entry which is preliminary data.</text>
</comment>
<protein>
    <submittedName>
        <fullName evidence="12">Acyl-CoA--sterol O-acyltransferase 1-like</fullName>
    </submittedName>
</protein>
<dbReference type="EMBL" id="JAUIZM010000001">
    <property type="protein sequence ID" value="KAK1403134.1"/>
    <property type="molecule type" value="Genomic_DNA"/>
</dbReference>
<reference evidence="12" key="1">
    <citation type="submission" date="2023-02" db="EMBL/GenBank/DDBJ databases">
        <title>Genome of toxic invasive species Heracleum sosnowskyi carries increased number of genes despite the absence of recent whole-genome duplications.</title>
        <authorList>
            <person name="Schelkunov M."/>
            <person name="Shtratnikova V."/>
            <person name="Makarenko M."/>
            <person name="Klepikova A."/>
            <person name="Omelchenko D."/>
            <person name="Novikova G."/>
            <person name="Obukhova E."/>
            <person name="Bogdanov V."/>
            <person name="Penin A."/>
            <person name="Logacheva M."/>
        </authorList>
    </citation>
    <scope>NUCLEOTIDE SEQUENCE</scope>
    <source>
        <strain evidence="12">Hsosn_3</strain>
        <tissue evidence="12">Leaf</tissue>
    </source>
</reference>
<keyword evidence="6" id="KW-0443">Lipid metabolism</keyword>
<keyword evidence="5 10" id="KW-1133">Transmembrane helix</keyword>
<reference evidence="12" key="2">
    <citation type="submission" date="2023-05" db="EMBL/GenBank/DDBJ databases">
        <authorList>
            <person name="Schelkunov M.I."/>
        </authorList>
    </citation>
    <scope>NUCLEOTIDE SEQUENCE</scope>
    <source>
        <strain evidence="12">Hsosn_3</strain>
        <tissue evidence="12">Leaf</tissue>
    </source>
</reference>
<evidence type="ECO:0000313" key="13">
    <source>
        <dbReference type="Proteomes" id="UP001237642"/>
    </source>
</evidence>
<dbReference type="PANTHER" id="PTHR31595">
    <property type="entry name" value="LONG-CHAIN-ALCOHOL O-FATTY-ACYLTRANSFERASE 3-RELATED"/>
    <property type="match status" value="1"/>
</dbReference>
<dbReference type="Pfam" id="PF13813">
    <property type="entry name" value="MBOAT_2"/>
    <property type="match status" value="1"/>
</dbReference>
<keyword evidence="3" id="KW-0808">Transferase</keyword>
<evidence type="ECO:0000256" key="7">
    <source>
        <dbReference type="ARBA" id="ARBA00023136"/>
    </source>
</evidence>
<evidence type="ECO:0000256" key="10">
    <source>
        <dbReference type="SAM" id="Phobius"/>
    </source>
</evidence>
<feature type="transmembrane region" description="Helical" evidence="10">
    <location>
        <begin position="85"/>
        <end position="104"/>
    </location>
</feature>
<feature type="transmembrane region" description="Helical" evidence="10">
    <location>
        <begin position="36"/>
        <end position="52"/>
    </location>
</feature>
<feature type="transmembrane region" description="Helical" evidence="10">
    <location>
        <begin position="291"/>
        <end position="309"/>
    </location>
</feature>